<dbReference type="Proteomes" id="UP000541444">
    <property type="component" value="Unassembled WGS sequence"/>
</dbReference>
<name>A0A7J7MVG3_9MAGN</name>
<evidence type="ECO:0000313" key="5">
    <source>
        <dbReference type="Proteomes" id="UP000541444"/>
    </source>
</evidence>
<dbReference type="InterPro" id="IPR019407">
    <property type="entry name" value="CTU2"/>
</dbReference>
<comment type="function">
    <text evidence="3">Plays a central role in 2-thiolation of mcm(5)S(2)U at tRNA wobble positions of tRNA(Lys), tRNA(Glu) and tRNA(Gln). May act by forming a heterodimer with NCS6/CTU1 that ligates sulfur from thiocarboxylated URM1 onto the uridine of tRNAs at wobble position.</text>
</comment>
<evidence type="ECO:0000256" key="3">
    <source>
        <dbReference type="HAMAP-Rule" id="MF_03054"/>
    </source>
</evidence>
<dbReference type="GO" id="GO:0032447">
    <property type="term" value="P:protein urmylation"/>
    <property type="evidence" value="ECO:0007669"/>
    <property type="project" value="UniProtKB-UniRule"/>
</dbReference>
<keyword evidence="2 3" id="KW-0819">tRNA processing</keyword>
<reference evidence="4 5" key="1">
    <citation type="journal article" date="2020" name="IScience">
        <title>Genome Sequencing of the Endangered Kingdonia uniflora (Circaeasteraceae, Ranunculales) Reveals Potential Mechanisms of Evolutionary Specialization.</title>
        <authorList>
            <person name="Sun Y."/>
            <person name="Deng T."/>
            <person name="Zhang A."/>
            <person name="Moore M.J."/>
            <person name="Landis J.B."/>
            <person name="Lin N."/>
            <person name="Zhang H."/>
            <person name="Zhang X."/>
            <person name="Huang J."/>
            <person name="Zhang X."/>
            <person name="Sun H."/>
            <person name="Wang H."/>
        </authorList>
    </citation>
    <scope>NUCLEOTIDE SEQUENCE [LARGE SCALE GENOMIC DNA]</scope>
    <source>
        <strain evidence="4">TB1705</strain>
        <tissue evidence="4">Leaf</tissue>
    </source>
</reference>
<comment type="caution">
    <text evidence="4">The sequence shown here is derived from an EMBL/GenBank/DDBJ whole genome shotgun (WGS) entry which is preliminary data.</text>
</comment>
<dbReference type="InterPro" id="IPR014729">
    <property type="entry name" value="Rossmann-like_a/b/a_fold"/>
</dbReference>
<dbReference type="Gene3D" id="3.40.50.620">
    <property type="entry name" value="HUPs"/>
    <property type="match status" value="1"/>
</dbReference>
<dbReference type="GO" id="GO:0002143">
    <property type="term" value="P:tRNA wobble position uridine thiolation"/>
    <property type="evidence" value="ECO:0007669"/>
    <property type="project" value="TreeGrafter"/>
</dbReference>
<protein>
    <recommendedName>
        <fullName evidence="3">Cytoplasmic tRNA 2-thiolation protein 2</fullName>
    </recommendedName>
</protein>
<dbReference type="UniPathway" id="UPA00988"/>
<keyword evidence="5" id="KW-1185">Reference proteome</keyword>
<accession>A0A7J7MVG3</accession>
<dbReference type="GO" id="GO:0016779">
    <property type="term" value="F:nucleotidyltransferase activity"/>
    <property type="evidence" value="ECO:0007669"/>
    <property type="project" value="UniProtKB-UniRule"/>
</dbReference>
<evidence type="ECO:0000256" key="1">
    <source>
        <dbReference type="ARBA" id="ARBA00022490"/>
    </source>
</evidence>
<gene>
    <name evidence="4" type="ORF">GIB67_012499</name>
</gene>
<dbReference type="PANTHER" id="PTHR20882:SF14">
    <property type="entry name" value="CYTOPLASMIC TRNA 2-THIOLATION PROTEIN 2"/>
    <property type="match status" value="1"/>
</dbReference>
<comment type="similarity">
    <text evidence="3">Belongs to the CTU2/NCS2 family.</text>
</comment>
<dbReference type="GO" id="GO:0005829">
    <property type="term" value="C:cytosol"/>
    <property type="evidence" value="ECO:0007669"/>
    <property type="project" value="TreeGrafter"/>
</dbReference>
<evidence type="ECO:0000313" key="4">
    <source>
        <dbReference type="EMBL" id="KAF6158856.1"/>
    </source>
</evidence>
<keyword evidence="1 3" id="KW-0963">Cytoplasm</keyword>
<dbReference type="AlphaFoldDB" id="A0A7J7MVG3"/>
<evidence type="ECO:0000256" key="2">
    <source>
        <dbReference type="ARBA" id="ARBA00022694"/>
    </source>
</evidence>
<organism evidence="4 5">
    <name type="scientific">Kingdonia uniflora</name>
    <dbReference type="NCBI Taxonomy" id="39325"/>
    <lineage>
        <taxon>Eukaryota</taxon>
        <taxon>Viridiplantae</taxon>
        <taxon>Streptophyta</taxon>
        <taxon>Embryophyta</taxon>
        <taxon>Tracheophyta</taxon>
        <taxon>Spermatophyta</taxon>
        <taxon>Magnoliopsida</taxon>
        <taxon>Ranunculales</taxon>
        <taxon>Circaeasteraceae</taxon>
        <taxon>Kingdonia</taxon>
    </lineage>
</organism>
<dbReference type="GO" id="GO:0000049">
    <property type="term" value="F:tRNA binding"/>
    <property type="evidence" value="ECO:0007669"/>
    <property type="project" value="InterPro"/>
</dbReference>
<dbReference type="OrthoDB" id="25129at2759"/>
<dbReference type="GO" id="GO:0016783">
    <property type="term" value="F:sulfurtransferase activity"/>
    <property type="evidence" value="ECO:0007669"/>
    <property type="project" value="TreeGrafter"/>
</dbReference>
<dbReference type="EMBL" id="JACGCM010001217">
    <property type="protein sequence ID" value="KAF6158856.1"/>
    <property type="molecule type" value="Genomic_DNA"/>
</dbReference>
<sequence length="335" mass="36913">MACNSGCFNDDTITPTPIPKDGTTTVRRICFKCKATDALDSNNTDNCNVEAITNFCFDCFRANLYGKFKQAVTAHDMISPTDNVLVAFSGGPASRVALQFVHEMQSKAQRNLDASRDKLYPVFGVGVAFVDESAVRFNPSHEEENTLQDMRLIMSTLAPPTKELHITPIESIVSSESNDGRNKLKELLDIIVDVTGREDFLQHLRMLSLQKISIDKGYTKLVVGSCTSRVACHVISATVKGQGYSLPADIQHVDARWEIPVVLPLRDCLMQELAMLCRLDSLKTLDVSNGPHPGINGLVSSFISILQVRMLSFFYCSVPSQVPATQHMLPKTSVV</sequence>
<dbReference type="HAMAP" id="MF_03054">
    <property type="entry name" value="CTU2"/>
    <property type="match status" value="1"/>
</dbReference>
<comment type="pathway">
    <text evidence="3">tRNA modification; 5-methoxycarbonylmethyl-2-thiouridine-tRNA biosynthesis.</text>
</comment>
<proteinExistence type="inferred from homology"/>
<comment type="subcellular location">
    <subcellularLocation>
        <location evidence="3">Cytoplasm</location>
    </subcellularLocation>
</comment>
<dbReference type="PANTHER" id="PTHR20882">
    <property type="entry name" value="CYTOPLASMIC TRNA 2-THIOLATION PROTEIN 2"/>
    <property type="match status" value="1"/>
</dbReference>
<dbReference type="SUPFAM" id="SSF52402">
    <property type="entry name" value="Adenine nucleotide alpha hydrolases-like"/>
    <property type="match status" value="1"/>
</dbReference>